<proteinExistence type="predicted"/>
<dbReference type="AlphaFoldDB" id="W9RE20"/>
<dbReference type="Proteomes" id="UP000030645">
    <property type="component" value="Unassembled WGS sequence"/>
</dbReference>
<dbReference type="EMBL" id="KE344557">
    <property type="protein sequence ID" value="EXB66854.1"/>
    <property type="molecule type" value="Genomic_DNA"/>
</dbReference>
<feature type="compositionally biased region" description="Polar residues" evidence="1">
    <location>
        <begin position="25"/>
        <end position="37"/>
    </location>
</feature>
<accession>W9RE20</accession>
<organism evidence="2 3">
    <name type="scientific">Morus notabilis</name>
    <dbReference type="NCBI Taxonomy" id="981085"/>
    <lineage>
        <taxon>Eukaryota</taxon>
        <taxon>Viridiplantae</taxon>
        <taxon>Streptophyta</taxon>
        <taxon>Embryophyta</taxon>
        <taxon>Tracheophyta</taxon>
        <taxon>Spermatophyta</taxon>
        <taxon>Magnoliopsida</taxon>
        <taxon>eudicotyledons</taxon>
        <taxon>Gunneridae</taxon>
        <taxon>Pentapetalae</taxon>
        <taxon>rosids</taxon>
        <taxon>fabids</taxon>
        <taxon>Rosales</taxon>
        <taxon>Moraceae</taxon>
        <taxon>Moreae</taxon>
        <taxon>Morus</taxon>
    </lineage>
</organism>
<name>W9RE20_9ROSA</name>
<evidence type="ECO:0000256" key="1">
    <source>
        <dbReference type="SAM" id="MobiDB-lite"/>
    </source>
</evidence>
<feature type="region of interest" description="Disordered" evidence="1">
    <location>
        <begin position="1"/>
        <end position="37"/>
    </location>
</feature>
<sequence length="65" mass="6836">MSLADLVSFPLQTPTCTDDEHQHASFPSSSQPNGLLISTNEKATMENVNGTKLPPPAASQADPAK</sequence>
<gene>
    <name evidence="2" type="ORF">L484_019492</name>
</gene>
<feature type="region of interest" description="Disordered" evidence="1">
    <location>
        <begin position="46"/>
        <end position="65"/>
    </location>
</feature>
<evidence type="ECO:0000313" key="2">
    <source>
        <dbReference type="EMBL" id="EXB66854.1"/>
    </source>
</evidence>
<reference evidence="3" key="1">
    <citation type="submission" date="2013-01" db="EMBL/GenBank/DDBJ databases">
        <title>Draft Genome Sequence of a Mulberry Tree, Morus notabilis C.K. Schneid.</title>
        <authorList>
            <person name="He N."/>
            <person name="Zhao S."/>
        </authorList>
    </citation>
    <scope>NUCLEOTIDE SEQUENCE</scope>
</reference>
<protein>
    <submittedName>
        <fullName evidence="2">Uncharacterized protein</fullName>
    </submittedName>
</protein>
<evidence type="ECO:0000313" key="3">
    <source>
        <dbReference type="Proteomes" id="UP000030645"/>
    </source>
</evidence>
<keyword evidence="3" id="KW-1185">Reference proteome</keyword>